<dbReference type="RefSeq" id="WP_138618352.1">
    <property type="nucleotide sequence ID" value="NZ_VCAO01000004.1"/>
</dbReference>
<name>A0A5S3P8J5_9SPHN</name>
<dbReference type="Gene3D" id="3.30.1330.40">
    <property type="entry name" value="RutC-like"/>
    <property type="match status" value="1"/>
</dbReference>
<dbReference type="PANTHER" id="PTHR43857">
    <property type="entry name" value="BLR7761 PROTEIN"/>
    <property type="match status" value="1"/>
</dbReference>
<keyword evidence="2" id="KW-1185">Reference proteome</keyword>
<dbReference type="OrthoDB" id="9799840at2"/>
<dbReference type="AlphaFoldDB" id="A0A5S3P8J5"/>
<sequence>MSDRMRAFTGSPFEKQFGFARAVRADDRIIVAGTGPVEDDGSSTDGDAAAQAERCLVLIMRAVEELGGSAADVVRTRMFLTDPADQSAVGAVHARFFAKASPAATMVGAAWLCRPEWKVEIEAEARVSAEPGPEHADHEQQG</sequence>
<dbReference type="EMBL" id="VCAO01000004">
    <property type="protein sequence ID" value="TMM47310.1"/>
    <property type="molecule type" value="Genomic_DNA"/>
</dbReference>
<dbReference type="SUPFAM" id="SSF55298">
    <property type="entry name" value="YjgF-like"/>
    <property type="match status" value="1"/>
</dbReference>
<evidence type="ECO:0000313" key="2">
    <source>
        <dbReference type="Proteomes" id="UP000309668"/>
    </source>
</evidence>
<dbReference type="InterPro" id="IPR035959">
    <property type="entry name" value="RutC-like_sf"/>
</dbReference>
<organism evidence="1 2">
    <name type="scientific">Qipengyuania marisflavi</name>
    <dbReference type="NCBI Taxonomy" id="2486356"/>
    <lineage>
        <taxon>Bacteria</taxon>
        <taxon>Pseudomonadati</taxon>
        <taxon>Pseudomonadota</taxon>
        <taxon>Alphaproteobacteria</taxon>
        <taxon>Sphingomonadales</taxon>
        <taxon>Erythrobacteraceae</taxon>
        <taxon>Qipengyuania</taxon>
    </lineage>
</organism>
<dbReference type="Pfam" id="PF01042">
    <property type="entry name" value="Ribonuc_L-PSP"/>
    <property type="match status" value="1"/>
</dbReference>
<comment type="caution">
    <text evidence="1">The sequence shown here is derived from an EMBL/GenBank/DDBJ whole genome shotgun (WGS) entry which is preliminary data.</text>
</comment>
<dbReference type="CDD" id="cd06154">
    <property type="entry name" value="YjgF_YER057c_UK114_like_6"/>
    <property type="match status" value="1"/>
</dbReference>
<dbReference type="PANTHER" id="PTHR43857:SF1">
    <property type="entry name" value="YJGH FAMILY PROTEIN"/>
    <property type="match status" value="1"/>
</dbReference>
<accession>A0A5S3P8J5</accession>
<protein>
    <submittedName>
        <fullName evidence="1">RidA family protein</fullName>
    </submittedName>
</protein>
<proteinExistence type="predicted"/>
<reference evidence="1 2" key="1">
    <citation type="submission" date="2019-05" db="EMBL/GenBank/DDBJ databases">
        <title>Erythrobacter marisflavi sp. nov., isolated from isolated from water of an estuary environment.</title>
        <authorList>
            <person name="Yoon J.-H."/>
        </authorList>
    </citation>
    <scope>NUCLEOTIDE SEQUENCE [LARGE SCALE GENOMIC DNA]</scope>
    <source>
        <strain evidence="1 2">KEM-5</strain>
    </source>
</reference>
<dbReference type="Proteomes" id="UP000309668">
    <property type="component" value="Unassembled WGS sequence"/>
</dbReference>
<gene>
    <name evidence="1" type="ORF">FEV51_09585</name>
</gene>
<dbReference type="InterPro" id="IPR006175">
    <property type="entry name" value="YjgF/YER057c/UK114"/>
</dbReference>
<evidence type="ECO:0000313" key="1">
    <source>
        <dbReference type="EMBL" id="TMM47310.1"/>
    </source>
</evidence>